<dbReference type="InterPro" id="IPR036779">
    <property type="entry name" value="LysM_dom_sf"/>
</dbReference>
<dbReference type="SMART" id="SM00257">
    <property type="entry name" value="LysM"/>
    <property type="match status" value="1"/>
</dbReference>
<name>A0A1I7IBZ8_9BACL</name>
<proteinExistence type="predicted"/>
<organism evidence="3 4">
    <name type="scientific">Alicyclobacillus macrosporangiidus</name>
    <dbReference type="NCBI Taxonomy" id="392015"/>
    <lineage>
        <taxon>Bacteria</taxon>
        <taxon>Bacillati</taxon>
        <taxon>Bacillota</taxon>
        <taxon>Bacilli</taxon>
        <taxon>Bacillales</taxon>
        <taxon>Alicyclobacillaceae</taxon>
        <taxon>Alicyclobacillus</taxon>
    </lineage>
</organism>
<evidence type="ECO:0000259" key="2">
    <source>
        <dbReference type="PROSITE" id="PS51782"/>
    </source>
</evidence>
<sequence>MTIPSPESRWRSTTPTSRSDAGRHRGLRKAAPLLLALVWVLMFLGAAMASVRSGAVSPGPKTTLYTVQPGDTLWSIASRLDKHQDPRQAVWDIMQANGLKDSLIRPGMVLQIPAGR</sequence>
<dbReference type="SUPFAM" id="SSF54106">
    <property type="entry name" value="LysM domain"/>
    <property type="match status" value="1"/>
</dbReference>
<dbReference type="InterPro" id="IPR018392">
    <property type="entry name" value="LysM"/>
</dbReference>
<evidence type="ECO:0000256" key="1">
    <source>
        <dbReference type="SAM" id="MobiDB-lite"/>
    </source>
</evidence>
<dbReference type="Gene3D" id="3.10.350.10">
    <property type="entry name" value="LysM domain"/>
    <property type="match status" value="1"/>
</dbReference>
<evidence type="ECO:0000313" key="4">
    <source>
        <dbReference type="Proteomes" id="UP000183508"/>
    </source>
</evidence>
<dbReference type="RefSeq" id="WP_083430269.1">
    <property type="nucleotide sequence ID" value="NZ_FPBV01000006.1"/>
</dbReference>
<accession>A0A1I7IBZ8</accession>
<evidence type="ECO:0000313" key="3">
    <source>
        <dbReference type="EMBL" id="SFU70418.1"/>
    </source>
</evidence>
<dbReference type="OrthoDB" id="2377236at2"/>
<feature type="compositionally biased region" description="Low complexity" evidence="1">
    <location>
        <begin position="1"/>
        <end position="19"/>
    </location>
</feature>
<gene>
    <name evidence="3" type="ORF">SAMN05421543_106120</name>
</gene>
<dbReference type="STRING" id="392015.SAMN05421543_106120"/>
<protein>
    <submittedName>
        <fullName evidence="3">LysM domain-containing protein</fullName>
    </submittedName>
</protein>
<reference evidence="4" key="1">
    <citation type="submission" date="2016-10" db="EMBL/GenBank/DDBJ databases">
        <authorList>
            <person name="Varghese N."/>
        </authorList>
    </citation>
    <scope>NUCLEOTIDE SEQUENCE [LARGE SCALE GENOMIC DNA]</scope>
    <source>
        <strain evidence="4">DSM 17980</strain>
    </source>
</reference>
<dbReference type="AlphaFoldDB" id="A0A1I7IBZ8"/>
<dbReference type="Pfam" id="PF01476">
    <property type="entry name" value="LysM"/>
    <property type="match status" value="1"/>
</dbReference>
<dbReference type="CDD" id="cd00118">
    <property type="entry name" value="LysM"/>
    <property type="match status" value="1"/>
</dbReference>
<dbReference type="Proteomes" id="UP000183508">
    <property type="component" value="Unassembled WGS sequence"/>
</dbReference>
<keyword evidence="4" id="KW-1185">Reference proteome</keyword>
<feature type="domain" description="LysM" evidence="2">
    <location>
        <begin position="63"/>
        <end position="112"/>
    </location>
</feature>
<dbReference type="PROSITE" id="PS51782">
    <property type="entry name" value="LYSM"/>
    <property type="match status" value="1"/>
</dbReference>
<feature type="region of interest" description="Disordered" evidence="1">
    <location>
        <begin position="1"/>
        <end position="24"/>
    </location>
</feature>
<dbReference type="EMBL" id="FPBV01000006">
    <property type="protein sequence ID" value="SFU70418.1"/>
    <property type="molecule type" value="Genomic_DNA"/>
</dbReference>